<dbReference type="PANTHER" id="PTHR11106">
    <property type="entry name" value="GANGLIOSIDE INDUCED DIFFERENTIATION ASSOCIATED PROTEIN 2-RELATED"/>
    <property type="match status" value="1"/>
</dbReference>
<proteinExistence type="predicted"/>
<dbReference type="SUPFAM" id="SSF52949">
    <property type="entry name" value="Macro domain-like"/>
    <property type="match status" value="1"/>
</dbReference>
<feature type="domain" description="Macro" evidence="1">
    <location>
        <begin position="1"/>
        <end position="168"/>
    </location>
</feature>
<dbReference type="Gene3D" id="3.40.220.10">
    <property type="entry name" value="Leucine Aminopeptidase, subunit E, domain 1"/>
    <property type="match status" value="1"/>
</dbReference>
<dbReference type="PROSITE" id="PS51154">
    <property type="entry name" value="MACRO"/>
    <property type="match status" value="1"/>
</dbReference>
<dbReference type="AlphaFoldDB" id="A0AA87LR89"/>
<dbReference type="CDD" id="cd02908">
    <property type="entry name" value="Macro_OAADPr_deacetylase"/>
    <property type="match status" value="1"/>
</dbReference>
<evidence type="ECO:0000313" key="3">
    <source>
        <dbReference type="Proteomes" id="UP000004725"/>
    </source>
</evidence>
<protein>
    <recommendedName>
        <fullName evidence="1">Macro domain-containing protein</fullName>
    </recommendedName>
</protein>
<sequence>MPLEIVRNDITKMKTGAIVNAANSSLKMGGGVCGAIFNAAGAQTLQEACDQIGHCSVGGAVCTEAFSLNAKYIIHTVGPVWQGGGNDEEVLLRNCYCNSLKLAYGLGCDSISFPLISTGIFGYPKEPALQIAIFAIERFLMTHEMHVYLVVFDKQSFGISEKLYRSIAAFIDENEVSALEKRDTGYRKKSDSESALYSVEAEVKVESQTKKSLKDIFENMNESFSQRLLRFIDEKEMTDTETYKKANIDRKLFSKIRNSPGYTPMKKTIIAFAVALELDLTETEDLLEKAGYRLSCSHKFDLIILYFIEQKNYNIHEINEALFAFDQMLLGA</sequence>
<name>A0AA87LR89_9BACL</name>
<evidence type="ECO:0000313" key="2">
    <source>
        <dbReference type="EMBL" id="EIM05996.1"/>
    </source>
</evidence>
<comment type="caution">
    <text evidence="2">The sequence shown here is derived from an EMBL/GenBank/DDBJ whole genome shotgun (WGS) entry which is preliminary data.</text>
</comment>
<dbReference type="InterPro" id="IPR043472">
    <property type="entry name" value="Macro_dom-like"/>
</dbReference>
<dbReference type="RefSeq" id="WP_006830635.1">
    <property type="nucleotide sequence ID" value="NZ_AJYB01000043.1"/>
</dbReference>
<organism evidence="2 3">
    <name type="scientific">Planococcus antarcticus DSM 14505</name>
    <dbReference type="NCBI Taxonomy" id="1185653"/>
    <lineage>
        <taxon>Bacteria</taxon>
        <taxon>Bacillati</taxon>
        <taxon>Bacillota</taxon>
        <taxon>Bacilli</taxon>
        <taxon>Bacillales</taxon>
        <taxon>Caryophanaceae</taxon>
        <taxon>Planococcus</taxon>
    </lineage>
</organism>
<dbReference type="Proteomes" id="UP000004725">
    <property type="component" value="Unassembled WGS sequence"/>
</dbReference>
<evidence type="ECO:0000259" key="1">
    <source>
        <dbReference type="PROSITE" id="PS51154"/>
    </source>
</evidence>
<dbReference type="PANTHER" id="PTHR11106:SF27">
    <property type="entry name" value="MACRO DOMAIN-CONTAINING PROTEIN"/>
    <property type="match status" value="1"/>
</dbReference>
<dbReference type="Pfam" id="PF01661">
    <property type="entry name" value="Macro"/>
    <property type="match status" value="1"/>
</dbReference>
<accession>A0AA87LR89</accession>
<reference evidence="2 3" key="1">
    <citation type="journal article" date="2012" name="J. Bacteriol.">
        <title>Genome Sequence of the Antarctic Psychrophile Bacterium Planococcus antarcticus DSM 14505.</title>
        <authorList>
            <person name="Margolles A."/>
            <person name="Gueimonde M."/>
            <person name="Sanchez B."/>
        </authorList>
    </citation>
    <scope>NUCLEOTIDE SEQUENCE [LARGE SCALE GENOMIC DNA]</scope>
    <source>
        <strain evidence="2 3">DSM 14505</strain>
    </source>
</reference>
<gene>
    <name evidence="2" type="ORF">A1A1_13367</name>
</gene>
<dbReference type="SMART" id="SM00506">
    <property type="entry name" value="A1pp"/>
    <property type="match status" value="1"/>
</dbReference>
<dbReference type="EMBL" id="AJYB01000043">
    <property type="protein sequence ID" value="EIM05996.1"/>
    <property type="molecule type" value="Genomic_DNA"/>
</dbReference>
<dbReference type="InterPro" id="IPR002589">
    <property type="entry name" value="Macro_dom"/>
</dbReference>